<evidence type="ECO:0000259" key="2">
    <source>
        <dbReference type="SMART" id="SM00065"/>
    </source>
</evidence>
<dbReference type="Gene3D" id="3.30.450.40">
    <property type="match status" value="1"/>
</dbReference>
<dbReference type="InterPro" id="IPR025736">
    <property type="entry name" value="PucR_C-HTH_dom"/>
</dbReference>
<dbReference type="Proteomes" id="UP000295525">
    <property type="component" value="Unassembled WGS sequence"/>
</dbReference>
<dbReference type="AlphaFoldDB" id="A0A4R3LWH6"/>
<organism evidence="3 4">
    <name type="scientific">Paralcaligenes ureilyticus</name>
    <dbReference type="NCBI Taxonomy" id="627131"/>
    <lineage>
        <taxon>Bacteria</taxon>
        <taxon>Pseudomonadati</taxon>
        <taxon>Pseudomonadota</taxon>
        <taxon>Betaproteobacteria</taxon>
        <taxon>Burkholderiales</taxon>
        <taxon>Alcaligenaceae</taxon>
        <taxon>Paralcaligenes</taxon>
    </lineage>
</organism>
<keyword evidence="4" id="KW-1185">Reference proteome</keyword>
<accession>A0A4R3LWH6</accession>
<evidence type="ECO:0000313" key="3">
    <source>
        <dbReference type="EMBL" id="TCT04109.1"/>
    </source>
</evidence>
<dbReference type="SMART" id="SM00065">
    <property type="entry name" value="GAF"/>
    <property type="match status" value="1"/>
</dbReference>
<dbReference type="EMBL" id="SMAJ01000013">
    <property type="protein sequence ID" value="TCT04109.1"/>
    <property type="molecule type" value="Genomic_DNA"/>
</dbReference>
<dbReference type="PANTHER" id="PTHR33744:SF1">
    <property type="entry name" value="DNA-BINDING TRANSCRIPTIONAL ACTIVATOR ADER"/>
    <property type="match status" value="1"/>
</dbReference>
<dbReference type="PANTHER" id="PTHR33744">
    <property type="entry name" value="CARBOHYDRATE DIACID REGULATOR"/>
    <property type="match status" value="1"/>
</dbReference>
<comment type="caution">
    <text evidence="3">The sequence shown here is derived from an EMBL/GenBank/DDBJ whole genome shotgun (WGS) entry which is preliminary data.</text>
</comment>
<proteinExistence type="inferred from homology"/>
<dbReference type="InterPro" id="IPR041522">
    <property type="entry name" value="CdaR_GGDEF"/>
</dbReference>
<dbReference type="InterPro" id="IPR003018">
    <property type="entry name" value="GAF"/>
</dbReference>
<evidence type="ECO:0000313" key="4">
    <source>
        <dbReference type="Proteomes" id="UP000295525"/>
    </source>
</evidence>
<reference evidence="3 4" key="1">
    <citation type="submission" date="2019-03" db="EMBL/GenBank/DDBJ databases">
        <title>Genomic Encyclopedia of Type Strains, Phase IV (KMG-IV): sequencing the most valuable type-strain genomes for metagenomic binning, comparative biology and taxonomic classification.</title>
        <authorList>
            <person name="Goeker M."/>
        </authorList>
    </citation>
    <scope>NUCLEOTIDE SEQUENCE [LARGE SCALE GENOMIC DNA]</scope>
    <source>
        <strain evidence="3 4">DSM 24591</strain>
    </source>
</reference>
<evidence type="ECO:0000256" key="1">
    <source>
        <dbReference type="ARBA" id="ARBA00006754"/>
    </source>
</evidence>
<comment type="similarity">
    <text evidence="1">Belongs to the CdaR family.</text>
</comment>
<dbReference type="InterPro" id="IPR042070">
    <property type="entry name" value="PucR_C-HTH_sf"/>
</dbReference>
<gene>
    <name evidence="3" type="ORF">EDC26_11387</name>
</gene>
<sequence length="661" mass="72624">MVNMAAHPEDSAPPIEQFGLEIVNFLYHDADKLQFAGLIERAKSISDRAVGRRLMDAIEMGITLKERFALHQQRERGLLALIETAQDLTAITDLDRVLQAIVQRARKLIGCDVGYLSIYDPEQDDFYVRATDGAFSEKFKQVRVGLAVGICGFVARTKAPYSSSDYGVDSRFAHTRLIDTAVLDENIKSILGVPLLAGEQVIGVLFVGDRYIRSYVAWEMSILSTLAAHASVAIGNARLFEQAQMALEQASRTNVLLSRQTADTRNAAEAHEQLTALAAKGGSLKDICDKVAGMLGGHVVVYDGGEQEVCASAGSPCRLTDETDPSSARDYEQADRIHVALGESRILGRSVIAFDRPSQVCRVSAMIGGRGMLGGLVIYTAMPLNDVAIRIFERSSMVTAVVLLSQEHRELAALAQLPTVLRGLVSAAPRDSQFLVDQAGLYGLDLSLPICMVVIEADANRYALRRLRGEFQMPSVLFGEMDGLLVFFCHASSAGALRQALQLFFLKQLRVPLTGVVSVPVESPVGLPRVYDDVRHCLRFLKLLNRSGSLFLQQELSLYSVLFDKQNNEDIRVFLASTLGGLYCGQEARKIELAQTLLAYLDHGHNARTAAESMGIHINTFRQRLAAIDVLLGSWRGSTRALEIHMALRLWRLSQEQQFAA</sequence>
<name>A0A4R3LWH6_9BURK</name>
<dbReference type="Pfam" id="PF17853">
    <property type="entry name" value="GGDEF_2"/>
    <property type="match status" value="1"/>
</dbReference>
<dbReference type="SUPFAM" id="SSF55781">
    <property type="entry name" value="GAF domain-like"/>
    <property type="match status" value="1"/>
</dbReference>
<dbReference type="Pfam" id="PF13556">
    <property type="entry name" value="HTH_30"/>
    <property type="match status" value="1"/>
</dbReference>
<dbReference type="Pfam" id="PF13185">
    <property type="entry name" value="GAF_2"/>
    <property type="match status" value="1"/>
</dbReference>
<dbReference type="OrthoDB" id="8026818at2"/>
<dbReference type="Gene3D" id="1.10.10.2840">
    <property type="entry name" value="PucR C-terminal helix-turn-helix domain"/>
    <property type="match status" value="1"/>
</dbReference>
<dbReference type="InterPro" id="IPR029016">
    <property type="entry name" value="GAF-like_dom_sf"/>
</dbReference>
<protein>
    <submittedName>
        <fullName evidence="3">GAF domain-containing protein</fullName>
    </submittedName>
</protein>
<feature type="domain" description="GAF" evidence="2">
    <location>
        <begin position="93"/>
        <end position="244"/>
    </location>
</feature>
<dbReference type="InterPro" id="IPR051448">
    <property type="entry name" value="CdaR-like_regulators"/>
</dbReference>